<dbReference type="FunFam" id="1.20.120.1770:FF:000001">
    <property type="entry name" value="Cytochrome b reductase 1"/>
    <property type="match status" value="1"/>
</dbReference>
<feature type="region of interest" description="Disordered" evidence="11">
    <location>
        <begin position="157"/>
        <end position="205"/>
    </location>
</feature>
<dbReference type="PANTHER" id="PTHR10106">
    <property type="entry name" value="CYTOCHROME B561-RELATED"/>
    <property type="match status" value="1"/>
</dbReference>
<dbReference type="EMBL" id="JAHWGI010001411">
    <property type="protein sequence ID" value="KAK3930474.1"/>
    <property type="molecule type" value="Genomic_DNA"/>
</dbReference>
<feature type="compositionally biased region" description="Low complexity" evidence="11">
    <location>
        <begin position="387"/>
        <end position="403"/>
    </location>
</feature>
<evidence type="ECO:0000256" key="3">
    <source>
        <dbReference type="ARBA" id="ARBA00022448"/>
    </source>
</evidence>
<reference evidence="14" key="1">
    <citation type="submission" date="2021-07" db="EMBL/GenBank/DDBJ databases">
        <authorList>
            <person name="Catto M.A."/>
            <person name="Jacobson A."/>
            <person name="Kennedy G."/>
            <person name="Labadie P."/>
            <person name="Hunt B.G."/>
            <person name="Srinivasan R."/>
        </authorList>
    </citation>
    <scope>NUCLEOTIDE SEQUENCE</scope>
    <source>
        <strain evidence="14">PL_HMW_Pooled</strain>
        <tissue evidence="14">Head</tissue>
    </source>
</reference>
<feature type="transmembrane region" description="Helical" evidence="12">
    <location>
        <begin position="733"/>
        <end position="754"/>
    </location>
</feature>
<evidence type="ECO:0000256" key="6">
    <source>
        <dbReference type="ARBA" id="ARBA00022723"/>
    </source>
</evidence>
<feature type="region of interest" description="Disordered" evidence="11">
    <location>
        <begin position="348"/>
        <end position="417"/>
    </location>
</feature>
<dbReference type="GO" id="GO:0046872">
    <property type="term" value="F:metal ion binding"/>
    <property type="evidence" value="ECO:0007669"/>
    <property type="project" value="UniProtKB-KW"/>
</dbReference>
<dbReference type="PANTHER" id="PTHR10106:SF24">
    <property type="entry name" value="NO EXTENDED MEMORY, ISOFORM A"/>
    <property type="match status" value="1"/>
</dbReference>
<organism evidence="14 15">
    <name type="scientific">Frankliniella fusca</name>
    <dbReference type="NCBI Taxonomy" id="407009"/>
    <lineage>
        <taxon>Eukaryota</taxon>
        <taxon>Metazoa</taxon>
        <taxon>Ecdysozoa</taxon>
        <taxon>Arthropoda</taxon>
        <taxon>Hexapoda</taxon>
        <taxon>Insecta</taxon>
        <taxon>Pterygota</taxon>
        <taxon>Neoptera</taxon>
        <taxon>Paraneoptera</taxon>
        <taxon>Thysanoptera</taxon>
        <taxon>Terebrantia</taxon>
        <taxon>Thripoidea</taxon>
        <taxon>Thripidae</taxon>
        <taxon>Frankliniella</taxon>
    </lineage>
</organism>
<comment type="subcellular location">
    <subcellularLocation>
        <location evidence="2">Membrane</location>
        <topology evidence="2">Multi-pass membrane protein</topology>
    </subcellularLocation>
</comment>
<gene>
    <name evidence="14" type="ORF">KUF71_005208</name>
</gene>
<feature type="compositionally biased region" description="Low complexity" evidence="11">
    <location>
        <begin position="173"/>
        <end position="190"/>
    </location>
</feature>
<protein>
    <submittedName>
        <fullName evidence="14">Cytochrome b reductase 1</fullName>
    </submittedName>
</protein>
<feature type="transmembrane region" description="Helical" evidence="12">
    <location>
        <begin position="609"/>
        <end position="629"/>
    </location>
</feature>
<feature type="region of interest" description="Disordered" evidence="11">
    <location>
        <begin position="219"/>
        <end position="267"/>
    </location>
</feature>
<dbReference type="Pfam" id="PF03188">
    <property type="entry name" value="Cytochrom_B561"/>
    <property type="match status" value="1"/>
</dbReference>
<evidence type="ECO:0000256" key="1">
    <source>
        <dbReference type="ARBA" id="ARBA00001970"/>
    </source>
</evidence>
<dbReference type="InterPro" id="IPR043205">
    <property type="entry name" value="CYB561/CYBRD1-like"/>
</dbReference>
<dbReference type="GO" id="GO:0016491">
    <property type="term" value="F:oxidoreductase activity"/>
    <property type="evidence" value="ECO:0007669"/>
    <property type="project" value="InterPro"/>
</dbReference>
<dbReference type="GO" id="GO:0016020">
    <property type="term" value="C:membrane"/>
    <property type="evidence" value="ECO:0007669"/>
    <property type="project" value="UniProtKB-SubCell"/>
</dbReference>
<evidence type="ECO:0000256" key="8">
    <source>
        <dbReference type="ARBA" id="ARBA00022989"/>
    </source>
</evidence>
<keyword evidence="4" id="KW-0349">Heme</keyword>
<evidence type="ECO:0000256" key="2">
    <source>
        <dbReference type="ARBA" id="ARBA00004141"/>
    </source>
</evidence>
<dbReference type="InterPro" id="IPR006593">
    <property type="entry name" value="Cyt_b561/ferric_Rdtase_TM"/>
</dbReference>
<feature type="compositionally biased region" description="Pro residues" evidence="11">
    <location>
        <begin position="404"/>
        <end position="414"/>
    </location>
</feature>
<comment type="cofactor">
    <cofactor evidence="1">
        <name>heme b</name>
        <dbReference type="ChEBI" id="CHEBI:60344"/>
    </cofactor>
</comment>
<evidence type="ECO:0000313" key="15">
    <source>
        <dbReference type="Proteomes" id="UP001219518"/>
    </source>
</evidence>
<feature type="compositionally biased region" description="Low complexity" evidence="11">
    <location>
        <begin position="219"/>
        <end position="236"/>
    </location>
</feature>
<proteinExistence type="predicted"/>
<dbReference type="AlphaFoldDB" id="A0AAE1I0P1"/>
<reference evidence="14" key="2">
    <citation type="journal article" date="2023" name="BMC Genomics">
        <title>Pest status, molecular evolution, and epigenetic factors derived from the genome assembly of Frankliniella fusca, a thysanopteran phytovirus vector.</title>
        <authorList>
            <person name="Catto M.A."/>
            <person name="Labadie P.E."/>
            <person name="Jacobson A.L."/>
            <person name="Kennedy G.G."/>
            <person name="Srinivasan R."/>
            <person name="Hunt B.G."/>
        </authorList>
    </citation>
    <scope>NUCLEOTIDE SEQUENCE</scope>
    <source>
        <strain evidence="14">PL_HMW_Pooled</strain>
    </source>
</reference>
<feature type="compositionally biased region" description="Basic and acidic residues" evidence="11">
    <location>
        <begin position="191"/>
        <end position="203"/>
    </location>
</feature>
<accession>A0AAE1I0P1</accession>
<evidence type="ECO:0000256" key="4">
    <source>
        <dbReference type="ARBA" id="ARBA00022617"/>
    </source>
</evidence>
<feature type="domain" description="Cytochrome b561" evidence="13">
    <location>
        <begin position="541"/>
        <end position="754"/>
    </location>
</feature>
<feature type="compositionally biased region" description="Low complexity" evidence="11">
    <location>
        <begin position="363"/>
        <end position="374"/>
    </location>
</feature>
<evidence type="ECO:0000256" key="5">
    <source>
        <dbReference type="ARBA" id="ARBA00022692"/>
    </source>
</evidence>
<evidence type="ECO:0000256" key="11">
    <source>
        <dbReference type="SAM" id="MobiDB-lite"/>
    </source>
</evidence>
<dbReference type="PROSITE" id="PS50939">
    <property type="entry name" value="CYTOCHROME_B561"/>
    <property type="match status" value="1"/>
</dbReference>
<keyword evidence="7" id="KW-0249">Electron transport</keyword>
<keyword evidence="3" id="KW-0813">Transport</keyword>
<dbReference type="SMART" id="SM00665">
    <property type="entry name" value="B561"/>
    <property type="match status" value="1"/>
</dbReference>
<name>A0AAE1I0P1_9NEOP</name>
<comment type="caution">
    <text evidence="14">The sequence shown here is derived from an EMBL/GenBank/DDBJ whole genome shotgun (WGS) entry which is preliminary data.</text>
</comment>
<keyword evidence="10 12" id="KW-0472">Membrane</keyword>
<dbReference type="Gene3D" id="1.20.120.1770">
    <property type="match status" value="1"/>
</dbReference>
<evidence type="ECO:0000256" key="10">
    <source>
        <dbReference type="ARBA" id="ARBA00023136"/>
    </source>
</evidence>
<evidence type="ECO:0000256" key="7">
    <source>
        <dbReference type="ARBA" id="ARBA00022982"/>
    </source>
</evidence>
<evidence type="ECO:0000259" key="13">
    <source>
        <dbReference type="PROSITE" id="PS50939"/>
    </source>
</evidence>
<keyword evidence="5 12" id="KW-0812">Transmembrane</keyword>
<keyword evidence="6" id="KW-0479">Metal-binding</keyword>
<dbReference type="Proteomes" id="UP001219518">
    <property type="component" value="Unassembled WGS sequence"/>
</dbReference>
<feature type="transmembrane region" description="Helical" evidence="12">
    <location>
        <begin position="579"/>
        <end position="597"/>
    </location>
</feature>
<feature type="transmembrane region" description="Helical" evidence="12">
    <location>
        <begin position="686"/>
        <end position="709"/>
    </location>
</feature>
<keyword evidence="15" id="KW-1185">Reference proteome</keyword>
<evidence type="ECO:0000313" key="14">
    <source>
        <dbReference type="EMBL" id="KAK3930474.1"/>
    </source>
</evidence>
<sequence length="772" mass="82938">MGVRRAAARWSGQELSKEEGKSLLRGSCSASRGTQKCKCSSPFSVHMLSLPVTRTLCVPRARHRLLKAPGAETCMGPVRMPLGISRSSADLTQRAPRATFWIEAMAASSFALSMGYTLAHSTGPCVFMPSRQGSVMQLAIPLCSGYVLPTYFGGNNISSPPDRWTDTSRSLHRSSSSAAREAARQQALQQARRERQQQQEEAMKAQQLAEQQAQLAYQAQETLQAHQARARPQGQGPAPGPRLPTRAPRPARPNRVKQISHASGKKFTKGRKKWMLVQDTGSYQCFVTKLCMLGRTTTIHRGREGVTAALRHYLSSLRNAHSKQIPRGPLAALPPPLPLQAPVEILDLTLPSPGPGGGGGAGPACSLDRGADGLSSGGSSSGGGASSVGSTTASGSGSSVDSQPMPPPTPPPLRRQPSTAWAVIAAQGRRGLLPLTARRAGFVGVLGGVARAAVDAGGAQPAGPGPGERVVRGERLAGGGGGGGQAPHEAALLADLLALEVNDKISVRTIISFITNWHRNYDDENSWACGNWFEFLLVVALAIILLVGALVLVLFWVLYYRQGFAWTEDPMREFNLHPVLMVAGFITFSGFSMLLYRIGRCCRRIYVKLFHTIFHALAVPCVVVGFIAVLDYHNLSNPPIRNFYSLHSWMGFVTMGLFALQFVVGFFSFLILLCCENATAGFRASLVPIHATFGIVTFMLAVATCLTGLTEKAFLTPGIYSNSYFSFMTEEAIIVNALAMTLVASAIVMAYALLREGFRYSGHILVSVQSEM</sequence>
<feature type="compositionally biased region" description="Gly residues" evidence="11">
    <location>
        <begin position="375"/>
        <end position="386"/>
    </location>
</feature>
<feature type="transmembrane region" description="Helical" evidence="12">
    <location>
        <begin position="535"/>
        <end position="559"/>
    </location>
</feature>
<keyword evidence="8 12" id="KW-1133">Transmembrane helix</keyword>
<feature type="transmembrane region" description="Helical" evidence="12">
    <location>
        <begin position="649"/>
        <end position="674"/>
    </location>
</feature>
<keyword evidence="9" id="KW-0408">Iron</keyword>
<evidence type="ECO:0000256" key="9">
    <source>
        <dbReference type="ARBA" id="ARBA00023004"/>
    </source>
</evidence>
<evidence type="ECO:0000256" key="12">
    <source>
        <dbReference type="SAM" id="Phobius"/>
    </source>
</evidence>